<evidence type="ECO:0000256" key="1">
    <source>
        <dbReference type="ARBA" id="ARBA00010050"/>
    </source>
</evidence>
<evidence type="ECO:0000256" key="4">
    <source>
        <dbReference type="PROSITE-ProRule" id="PRU00339"/>
    </source>
</evidence>
<evidence type="ECO:0000256" key="3">
    <source>
        <dbReference type="ARBA" id="ARBA00022927"/>
    </source>
</evidence>
<dbReference type="GO" id="GO:0031201">
    <property type="term" value="C:SNARE complex"/>
    <property type="evidence" value="ECO:0007669"/>
    <property type="project" value="EnsemblFungi"/>
</dbReference>
<dbReference type="STRING" id="984485.A0A1E4RCF7"/>
<keyword evidence="7" id="KW-1185">Reference proteome</keyword>
<sequence length="292" mass="33538">MADPREFIDEADKLLKPQSWFLLLVSGSSQYSRQEEASDLYVQAGNQYLLKRDFNNAASQFLKASNIQKELRNDNEMANYLIEAYKSFKFVSPPDAIKALSQAIDIYSARNGQFRRAANCTMDLGALYEQTNEIEKAGEAYEKAGQLYTVDHAEALSSKAFNKGADLYALAGNYSKAIEFYETVSKVKVHESLTSWRLKEYYLKIILCILCLDDFVGAQKKFDEFNGEGIWETTREYKFVQDILESIDQGDVQAFTDRVYEFDQFSKLDKLKTQLLLKIKKSIFEKEDDDLT</sequence>
<comment type="function">
    <text evidence="5">Required for vesicular transport between the endoplasmic reticulum and the Golgi apparatus.</text>
</comment>
<dbReference type="CDD" id="cd15832">
    <property type="entry name" value="SNAP"/>
    <property type="match status" value="1"/>
</dbReference>
<dbReference type="GeneID" id="30998278"/>
<dbReference type="RefSeq" id="XP_020073997.1">
    <property type="nucleotide sequence ID" value="XM_020223729.1"/>
</dbReference>
<evidence type="ECO:0000256" key="5">
    <source>
        <dbReference type="RuleBase" id="RU367013"/>
    </source>
</evidence>
<accession>A0A1E4RCF7</accession>
<dbReference type="GO" id="GO:0005774">
    <property type="term" value="C:vacuolar membrane"/>
    <property type="evidence" value="ECO:0007669"/>
    <property type="project" value="TreeGrafter"/>
</dbReference>
<dbReference type="Gene3D" id="1.25.40.10">
    <property type="entry name" value="Tetratricopeptide repeat domain"/>
    <property type="match status" value="1"/>
</dbReference>
<name>A0A1E4RCF7_9ASCO</name>
<organism evidence="6 7">
    <name type="scientific">Hyphopichia burtonii NRRL Y-1933</name>
    <dbReference type="NCBI Taxonomy" id="984485"/>
    <lineage>
        <taxon>Eukaryota</taxon>
        <taxon>Fungi</taxon>
        <taxon>Dikarya</taxon>
        <taxon>Ascomycota</taxon>
        <taxon>Saccharomycotina</taxon>
        <taxon>Pichiomycetes</taxon>
        <taxon>Debaryomycetaceae</taxon>
        <taxon>Hyphopichia</taxon>
    </lineage>
</organism>
<evidence type="ECO:0000256" key="2">
    <source>
        <dbReference type="ARBA" id="ARBA00022448"/>
    </source>
</evidence>
<protein>
    <recommendedName>
        <fullName evidence="8">TPR-like protein</fullName>
    </recommendedName>
</protein>
<dbReference type="GO" id="GO:0001671">
    <property type="term" value="F:ATPase activator activity"/>
    <property type="evidence" value="ECO:0007669"/>
    <property type="project" value="EnsemblFungi"/>
</dbReference>
<keyword evidence="3 5" id="KW-0653">Protein transport</keyword>
<dbReference type="InterPro" id="IPR019734">
    <property type="entry name" value="TPR_rpt"/>
</dbReference>
<dbReference type="Proteomes" id="UP000095085">
    <property type="component" value="Unassembled WGS sequence"/>
</dbReference>
<comment type="similarity">
    <text evidence="1 5">Belongs to the SNAP family.</text>
</comment>
<dbReference type="GO" id="GO:0005483">
    <property type="term" value="F:soluble NSF attachment protein activity"/>
    <property type="evidence" value="ECO:0007669"/>
    <property type="project" value="EnsemblFungi"/>
</dbReference>
<dbReference type="InterPro" id="IPR000744">
    <property type="entry name" value="NSF_attach"/>
</dbReference>
<keyword evidence="5" id="KW-0472">Membrane</keyword>
<dbReference type="PANTHER" id="PTHR13768">
    <property type="entry name" value="SOLUBLE NSF ATTACHMENT PROTEIN SNAP"/>
    <property type="match status" value="1"/>
</dbReference>
<comment type="subcellular location">
    <subcellularLocation>
        <location evidence="5">Membrane</location>
        <topology evidence="5">Peripheral membrane protein</topology>
    </subcellularLocation>
</comment>
<dbReference type="PROSITE" id="PS50005">
    <property type="entry name" value="TPR"/>
    <property type="match status" value="1"/>
</dbReference>
<dbReference type="GO" id="GO:0006914">
    <property type="term" value="P:autophagy"/>
    <property type="evidence" value="ECO:0007669"/>
    <property type="project" value="EnsemblFungi"/>
</dbReference>
<dbReference type="GO" id="GO:0048280">
    <property type="term" value="P:vesicle fusion with Golgi apparatus"/>
    <property type="evidence" value="ECO:0007669"/>
    <property type="project" value="EnsemblFungi"/>
</dbReference>
<dbReference type="GO" id="GO:0035494">
    <property type="term" value="P:SNARE complex disassembly"/>
    <property type="evidence" value="ECO:0007669"/>
    <property type="project" value="EnsemblFungi"/>
</dbReference>
<keyword evidence="5" id="KW-0931">ER-Golgi transport</keyword>
<dbReference type="Pfam" id="PF14938">
    <property type="entry name" value="SNAP"/>
    <property type="match status" value="1"/>
</dbReference>
<dbReference type="GO" id="GO:0019905">
    <property type="term" value="F:syntaxin binding"/>
    <property type="evidence" value="ECO:0007669"/>
    <property type="project" value="TreeGrafter"/>
</dbReference>
<evidence type="ECO:0008006" key="8">
    <source>
        <dbReference type="Google" id="ProtNLM"/>
    </source>
</evidence>
<keyword evidence="4" id="KW-0802">TPR repeat</keyword>
<dbReference type="PRINTS" id="PR00448">
    <property type="entry name" value="NSFATTACHMNT"/>
</dbReference>
<gene>
    <name evidence="6" type="ORF">HYPBUDRAFT_8391</name>
</gene>
<evidence type="ECO:0000313" key="7">
    <source>
        <dbReference type="Proteomes" id="UP000095085"/>
    </source>
</evidence>
<dbReference type="AlphaFoldDB" id="A0A1E4RCF7"/>
<dbReference type="OrthoDB" id="9984275at2759"/>
<proteinExistence type="inferred from homology"/>
<dbReference type="GO" id="GO:0005829">
    <property type="term" value="C:cytosol"/>
    <property type="evidence" value="ECO:0007669"/>
    <property type="project" value="EnsemblFungi"/>
</dbReference>
<keyword evidence="2 5" id="KW-0813">Transport</keyword>
<dbReference type="InterPro" id="IPR011990">
    <property type="entry name" value="TPR-like_helical_dom_sf"/>
</dbReference>
<reference evidence="7" key="1">
    <citation type="submission" date="2016-05" db="EMBL/GenBank/DDBJ databases">
        <title>Comparative genomics of biotechnologically important yeasts.</title>
        <authorList>
            <consortium name="DOE Joint Genome Institute"/>
            <person name="Riley R."/>
            <person name="Haridas S."/>
            <person name="Wolfe K.H."/>
            <person name="Lopes M.R."/>
            <person name="Hittinger C.T."/>
            <person name="Goker M."/>
            <person name="Salamov A."/>
            <person name="Wisecaver J."/>
            <person name="Long T.M."/>
            <person name="Aerts A.L."/>
            <person name="Barry K."/>
            <person name="Choi C."/>
            <person name="Clum A."/>
            <person name="Coughlan A.Y."/>
            <person name="Deshpande S."/>
            <person name="Douglass A.P."/>
            <person name="Hanson S.J."/>
            <person name="Klenk H.-P."/>
            <person name="Labutti K."/>
            <person name="Lapidus A."/>
            <person name="Lindquist E."/>
            <person name="Lipzen A."/>
            <person name="Meier-Kolthoff J.P."/>
            <person name="Ohm R.A."/>
            <person name="Otillar R.P."/>
            <person name="Pangilinan J."/>
            <person name="Peng Y."/>
            <person name="Rokas A."/>
            <person name="Rosa C.A."/>
            <person name="Scheuner C."/>
            <person name="Sibirny A.A."/>
            <person name="Slot J.C."/>
            <person name="Stielow J.B."/>
            <person name="Sun H."/>
            <person name="Kurtzman C.P."/>
            <person name="Blackwell M."/>
            <person name="Grigoriev I.V."/>
            <person name="Jeffries T.W."/>
        </authorList>
    </citation>
    <scope>NUCLEOTIDE SEQUENCE [LARGE SCALE GENOMIC DNA]</scope>
    <source>
        <strain evidence="7">NRRL Y-1933</strain>
    </source>
</reference>
<dbReference type="EMBL" id="KV454546">
    <property type="protein sequence ID" value="ODV64930.1"/>
    <property type="molecule type" value="Genomic_DNA"/>
</dbReference>
<feature type="repeat" description="TPR" evidence="4">
    <location>
        <begin position="118"/>
        <end position="151"/>
    </location>
</feature>
<dbReference type="SUPFAM" id="SSF48452">
    <property type="entry name" value="TPR-like"/>
    <property type="match status" value="1"/>
</dbReference>
<dbReference type="GO" id="GO:0006886">
    <property type="term" value="P:intracellular protein transport"/>
    <property type="evidence" value="ECO:0007669"/>
    <property type="project" value="UniProtKB-UniRule"/>
</dbReference>
<dbReference type="SMART" id="SM00028">
    <property type="entry name" value="TPR"/>
    <property type="match status" value="3"/>
</dbReference>
<dbReference type="PANTHER" id="PTHR13768:SF8">
    <property type="entry name" value="ALPHA-SOLUBLE NSF ATTACHMENT PROTEIN"/>
    <property type="match status" value="1"/>
</dbReference>
<dbReference type="GO" id="GO:0042144">
    <property type="term" value="P:vacuole fusion, non-autophagic"/>
    <property type="evidence" value="ECO:0007669"/>
    <property type="project" value="EnsemblFungi"/>
</dbReference>
<evidence type="ECO:0000313" key="6">
    <source>
        <dbReference type="EMBL" id="ODV64930.1"/>
    </source>
</evidence>